<accession>A0A928VQF1</accession>
<proteinExistence type="inferred from homology"/>
<comment type="caution">
    <text evidence="7">The sequence shown here is derived from an EMBL/GenBank/DDBJ whole genome shotgun (WGS) entry which is preliminary data.</text>
</comment>
<name>A0A928VQF1_9CYAN</name>
<dbReference type="RefSeq" id="WP_264325526.1">
    <property type="nucleotide sequence ID" value="NZ_JADEXQ010000041.1"/>
</dbReference>
<dbReference type="NCBIfam" id="TIGR00219">
    <property type="entry name" value="mreC"/>
    <property type="match status" value="1"/>
</dbReference>
<dbReference type="Proteomes" id="UP000625316">
    <property type="component" value="Unassembled WGS sequence"/>
</dbReference>
<reference evidence="7" key="1">
    <citation type="submission" date="2020-10" db="EMBL/GenBank/DDBJ databases">
        <authorList>
            <person name="Castelo-Branco R."/>
            <person name="Eusebio N."/>
            <person name="Adriana R."/>
            <person name="Vieira A."/>
            <person name="Brugerolle De Fraissinette N."/>
            <person name="Rezende De Castro R."/>
            <person name="Schneider M.P."/>
            <person name="Vasconcelos V."/>
            <person name="Leao P.N."/>
        </authorList>
    </citation>
    <scope>NUCLEOTIDE SEQUENCE</scope>
    <source>
        <strain evidence="7">LEGE 11480</strain>
    </source>
</reference>
<gene>
    <name evidence="7" type="primary">mreC</name>
    <name evidence="7" type="ORF">IQ266_13265</name>
</gene>
<dbReference type="NCBIfam" id="NF010527">
    <property type="entry name" value="PRK13922.6-2"/>
    <property type="match status" value="1"/>
</dbReference>
<dbReference type="EMBL" id="JADEXQ010000041">
    <property type="protein sequence ID" value="MBE9030700.1"/>
    <property type="molecule type" value="Genomic_DNA"/>
</dbReference>
<evidence type="ECO:0000256" key="1">
    <source>
        <dbReference type="ARBA" id="ARBA00009369"/>
    </source>
</evidence>
<evidence type="ECO:0000256" key="2">
    <source>
        <dbReference type="ARBA" id="ARBA00013855"/>
    </source>
</evidence>
<sequence length="290" mass="31286">MVTVRRWWERYGVITGLIALAIVSGVVVRQTQAAPLSEIWVWLSRPFIKADQANSVQPETVPQQPALASAKFLEIQQRLVELEAENERLQQLAGLKTKTKGQGITAPVVGRSGDHWWQQATLGLGSKNGIKPNQIVMAPGGVVGFIESVTPNTSRVLLISDTNSKTGVVVSRSRATGYMKGIGDNRAVMEFFQKVPDVRVGDAVAISNLSKKYPKGLPVGRIESIELDKSPAPEARIELSAPISSLEWVIIYPSPPVLDPAPEAKPTNTPAPNIDPAFSVPEATPSNSSN</sequence>
<dbReference type="PANTHER" id="PTHR34138:SF1">
    <property type="entry name" value="CELL SHAPE-DETERMINING PROTEIN MREC"/>
    <property type="match status" value="1"/>
</dbReference>
<evidence type="ECO:0000256" key="5">
    <source>
        <dbReference type="SAM" id="MobiDB-lite"/>
    </source>
</evidence>
<dbReference type="AlphaFoldDB" id="A0A928VQF1"/>
<feature type="domain" description="Rod shape-determining protein MreC beta-barrel core" evidence="6">
    <location>
        <begin position="108"/>
        <end position="252"/>
    </location>
</feature>
<dbReference type="GO" id="GO:0008360">
    <property type="term" value="P:regulation of cell shape"/>
    <property type="evidence" value="ECO:0007669"/>
    <property type="project" value="UniProtKB-KW"/>
</dbReference>
<evidence type="ECO:0000313" key="8">
    <source>
        <dbReference type="Proteomes" id="UP000625316"/>
    </source>
</evidence>
<dbReference type="GO" id="GO:0005886">
    <property type="term" value="C:plasma membrane"/>
    <property type="evidence" value="ECO:0007669"/>
    <property type="project" value="TreeGrafter"/>
</dbReference>
<evidence type="ECO:0000256" key="3">
    <source>
        <dbReference type="ARBA" id="ARBA00022960"/>
    </source>
</evidence>
<evidence type="ECO:0000256" key="4">
    <source>
        <dbReference type="ARBA" id="ARBA00032089"/>
    </source>
</evidence>
<keyword evidence="8" id="KW-1185">Reference proteome</keyword>
<dbReference type="Pfam" id="PF04085">
    <property type="entry name" value="MreC"/>
    <property type="match status" value="1"/>
</dbReference>
<dbReference type="PANTHER" id="PTHR34138">
    <property type="entry name" value="CELL SHAPE-DETERMINING PROTEIN MREC"/>
    <property type="match status" value="1"/>
</dbReference>
<protein>
    <recommendedName>
        <fullName evidence="2">Cell shape-determining protein MreC</fullName>
    </recommendedName>
    <alternativeName>
        <fullName evidence="4">Cell shape protein MreC</fullName>
    </alternativeName>
</protein>
<dbReference type="Gene3D" id="2.40.10.350">
    <property type="entry name" value="Rod shape-determining protein MreC, domain 2"/>
    <property type="match status" value="1"/>
</dbReference>
<dbReference type="InterPro" id="IPR042175">
    <property type="entry name" value="Cell/Rod_MreC_2"/>
</dbReference>
<comment type="similarity">
    <text evidence="1">Belongs to the MreC family.</text>
</comment>
<organism evidence="7 8">
    <name type="scientific">Romeriopsis navalis LEGE 11480</name>
    <dbReference type="NCBI Taxonomy" id="2777977"/>
    <lineage>
        <taxon>Bacteria</taxon>
        <taxon>Bacillati</taxon>
        <taxon>Cyanobacteriota</taxon>
        <taxon>Cyanophyceae</taxon>
        <taxon>Leptolyngbyales</taxon>
        <taxon>Leptolyngbyaceae</taxon>
        <taxon>Romeriopsis</taxon>
        <taxon>Romeriopsis navalis</taxon>
    </lineage>
</organism>
<dbReference type="InterPro" id="IPR007221">
    <property type="entry name" value="MreC"/>
</dbReference>
<keyword evidence="3" id="KW-0133">Cell shape</keyword>
<dbReference type="Gene3D" id="2.40.10.340">
    <property type="entry name" value="Rod shape-determining protein MreC, domain 1"/>
    <property type="match status" value="1"/>
</dbReference>
<dbReference type="InterPro" id="IPR055342">
    <property type="entry name" value="MreC_beta-barrel_core"/>
</dbReference>
<feature type="region of interest" description="Disordered" evidence="5">
    <location>
        <begin position="259"/>
        <end position="290"/>
    </location>
</feature>
<evidence type="ECO:0000313" key="7">
    <source>
        <dbReference type="EMBL" id="MBE9030700.1"/>
    </source>
</evidence>
<dbReference type="InterPro" id="IPR042177">
    <property type="entry name" value="Cell/Rod_1"/>
</dbReference>
<evidence type="ECO:0000259" key="6">
    <source>
        <dbReference type="Pfam" id="PF04085"/>
    </source>
</evidence>